<dbReference type="PANTHER" id="PTHR46796">
    <property type="entry name" value="HTH-TYPE TRANSCRIPTIONAL ACTIVATOR RHAS-RELATED"/>
    <property type="match status" value="1"/>
</dbReference>
<dbReference type="RefSeq" id="WP_196411880.1">
    <property type="nucleotide sequence ID" value="NZ_JADQTO010000001.1"/>
</dbReference>
<dbReference type="PANTHER" id="PTHR46796:SF15">
    <property type="entry name" value="BLL1074 PROTEIN"/>
    <property type="match status" value="1"/>
</dbReference>
<keyword evidence="6" id="KW-1185">Reference proteome</keyword>
<dbReference type="PROSITE" id="PS01124">
    <property type="entry name" value="HTH_ARAC_FAMILY_2"/>
    <property type="match status" value="1"/>
</dbReference>
<dbReference type="GO" id="GO:0003700">
    <property type="term" value="F:DNA-binding transcription factor activity"/>
    <property type="evidence" value="ECO:0007669"/>
    <property type="project" value="InterPro"/>
</dbReference>
<keyword evidence="1" id="KW-0805">Transcription regulation</keyword>
<protein>
    <submittedName>
        <fullName evidence="5">AraC family transcriptional regulator</fullName>
    </submittedName>
</protein>
<accession>A0A931FUR6</accession>
<dbReference type="GO" id="GO:0043565">
    <property type="term" value="F:sequence-specific DNA binding"/>
    <property type="evidence" value="ECO:0007669"/>
    <property type="project" value="InterPro"/>
</dbReference>
<sequence length="263" mass="28044">MIHSLPAAPAPGPCETLVRRPHPRLRGYVFSYSGFRTREPIGHRILPINIPALIVDITGAGRVVTGASSTPVVERAVRWGHGVTVGLTPAGVSALLGVPMRELTDRSVGLGDLLGGRDAELAERVAAHPDWTGRFAVLDDWLTARLRPAHEDPLVAAAWTRLQREPRVAAVAAGLGVGRRRLEIGFQRRIGLSPGTVARIARFQRAVDMVAAGTALHQVATDAGYADQPHFTRDVRAMSGLTPTGLRRTLADALLQDAAAVSS</sequence>
<dbReference type="Pfam" id="PF20240">
    <property type="entry name" value="DUF6597"/>
    <property type="match status" value="1"/>
</dbReference>
<evidence type="ECO:0000256" key="1">
    <source>
        <dbReference type="ARBA" id="ARBA00023015"/>
    </source>
</evidence>
<dbReference type="InterPro" id="IPR018060">
    <property type="entry name" value="HTH_AraC"/>
</dbReference>
<reference evidence="5" key="1">
    <citation type="submission" date="2020-11" db="EMBL/GenBank/DDBJ databases">
        <title>Isolation and identification of active actinomycetes.</title>
        <authorList>
            <person name="Sun X."/>
        </authorList>
    </citation>
    <scope>NUCLEOTIDE SEQUENCE</scope>
    <source>
        <strain evidence="5">NEAU-A11</strain>
    </source>
</reference>
<dbReference type="EMBL" id="JADQTO010000001">
    <property type="protein sequence ID" value="MBG0560067.1"/>
    <property type="molecule type" value="Genomic_DNA"/>
</dbReference>
<dbReference type="InterPro" id="IPR046532">
    <property type="entry name" value="DUF6597"/>
</dbReference>
<comment type="caution">
    <text evidence="5">The sequence shown here is derived from an EMBL/GenBank/DDBJ whole genome shotgun (WGS) entry which is preliminary data.</text>
</comment>
<dbReference type="Gene3D" id="1.10.10.60">
    <property type="entry name" value="Homeodomain-like"/>
    <property type="match status" value="1"/>
</dbReference>
<dbReference type="SUPFAM" id="SSF46689">
    <property type="entry name" value="Homeodomain-like"/>
    <property type="match status" value="1"/>
</dbReference>
<dbReference type="Proteomes" id="UP000598146">
    <property type="component" value="Unassembled WGS sequence"/>
</dbReference>
<organism evidence="5 6">
    <name type="scientific">Actinoplanes aureus</name>
    <dbReference type="NCBI Taxonomy" id="2792083"/>
    <lineage>
        <taxon>Bacteria</taxon>
        <taxon>Bacillati</taxon>
        <taxon>Actinomycetota</taxon>
        <taxon>Actinomycetes</taxon>
        <taxon>Micromonosporales</taxon>
        <taxon>Micromonosporaceae</taxon>
        <taxon>Actinoplanes</taxon>
    </lineage>
</organism>
<evidence type="ECO:0000256" key="2">
    <source>
        <dbReference type="ARBA" id="ARBA00023125"/>
    </source>
</evidence>
<evidence type="ECO:0000256" key="3">
    <source>
        <dbReference type="ARBA" id="ARBA00023163"/>
    </source>
</evidence>
<dbReference type="AlphaFoldDB" id="A0A931FUR6"/>
<dbReference type="SMART" id="SM00342">
    <property type="entry name" value="HTH_ARAC"/>
    <property type="match status" value="1"/>
</dbReference>
<keyword evidence="3" id="KW-0804">Transcription</keyword>
<gene>
    <name evidence="5" type="ORF">I4J89_01090</name>
</gene>
<dbReference type="InterPro" id="IPR009057">
    <property type="entry name" value="Homeodomain-like_sf"/>
</dbReference>
<dbReference type="Pfam" id="PF12833">
    <property type="entry name" value="HTH_18"/>
    <property type="match status" value="1"/>
</dbReference>
<dbReference type="InterPro" id="IPR050204">
    <property type="entry name" value="AraC_XylS_family_regulators"/>
</dbReference>
<evidence type="ECO:0000313" key="5">
    <source>
        <dbReference type="EMBL" id="MBG0560067.1"/>
    </source>
</evidence>
<feature type="domain" description="HTH araC/xylS-type" evidence="4">
    <location>
        <begin position="152"/>
        <end position="249"/>
    </location>
</feature>
<evidence type="ECO:0000313" key="6">
    <source>
        <dbReference type="Proteomes" id="UP000598146"/>
    </source>
</evidence>
<proteinExistence type="predicted"/>
<name>A0A931FUR6_9ACTN</name>
<keyword evidence="2" id="KW-0238">DNA-binding</keyword>
<evidence type="ECO:0000259" key="4">
    <source>
        <dbReference type="PROSITE" id="PS01124"/>
    </source>
</evidence>